<dbReference type="Proteomes" id="UP000427047">
    <property type="component" value="Segment"/>
</dbReference>
<reference evidence="2 3" key="1">
    <citation type="submission" date="2019-08" db="EMBL/GenBank/DDBJ databases">
        <authorList>
            <person name="Ndlovu S.S."/>
        </authorList>
    </citation>
    <scope>NUCLEOTIDE SEQUENCE [LARGE SCALE GENOMIC DNA]</scope>
    <source>
        <strain evidence="2">LIV_5_40</strain>
    </source>
</reference>
<keyword evidence="1" id="KW-1133">Transmembrane helix</keyword>
<protein>
    <submittedName>
        <fullName evidence="2">PD1133L 3</fullName>
    </submittedName>
</protein>
<name>A0A894KS58_ASF</name>
<organismHost>
    <name type="scientific">Potamochoerus larvatus</name>
    <name type="common">Bushpig</name>
    <dbReference type="NCBI Taxonomy" id="273792"/>
</organismHost>
<evidence type="ECO:0000313" key="3">
    <source>
        <dbReference type="Proteomes" id="UP000427047"/>
    </source>
</evidence>
<accession>A0A894KS58</accession>
<proteinExistence type="predicted"/>
<keyword evidence="1" id="KW-0812">Transmembrane</keyword>
<feature type="transmembrane region" description="Helical" evidence="1">
    <location>
        <begin position="94"/>
        <end position="119"/>
    </location>
</feature>
<organismHost>
    <name type="scientific">Phacochoerus aethiopicus</name>
    <name type="common">Warthog</name>
    <dbReference type="NCBI Taxonomy" id="85517"/>
</organismHost>
<gene>
    <name evidence="2" type="ORF">D1133L_3</name>
</gene>
<evidence type="ECO:0000256" key="1">
    <source>
        <dbReference type="SAM" id="Phobius"/>
    </source>
</evidence>
<organismHost>
    <name type="scientific">Ornithodoros</name>
    <name type="common">relapsing fever ticks</name>
    <dbReference type="NCBI Taxonomy" id="6937"/>
</organismHost>
<feature type="transmembrane region" description="Helical" evidence="1">
    <location>
        <begin position="60"/>
        <end position="88"/>
    </location>
</feature>
<organismHost>
    <name type="scientific">Phacochoerus africanus</name>
    <name type="common">Warthog</name>
    <dbReference type="NCBI Taxonomy" id="41426"/>
</organismHost>
<organismHost>
    <name type="scientific">Ornithodoros moubata</name>
    <name type="common">Soft tick</name>
    <name type="synonym">Argasid tick</name>
    <dbReference type="NCBI Taxonomy" id="6938"/>
</organismHost>
<organismHost>
    <name type="scientific">Sus scrofa</name>
    <name type="common">Pig</name>
    <dbReference type="NCBI Taxonomy" id="9823"/>
</organismHost>
<keyword evidence="1" id="KW-0472">Membrane</keyword>
<sequence length="275" mass="32275">MYNIRIYIRDYPADSILHSIWLFTSLHFFLQKVIANVYAELVGTILCMVYTYAQLVSNFLLLLPSACFAYGSPVYHANISILILFYNLDTWADFIFMGLSLAFHIPYVDVVFFSFIIIIMHIQRNFMPGFIFSRGIMSHGVLRGIPHYSVVIPRHVAYIFTNVRKWLYIFFCKSDAKLFIYLDKGPHTCKIIYIMCFYHRILQCSGILDVYLLHRLILQILLQLFIQYLQGFFGLRVFEVFGITDAVHRGRLQIPNICFNIYYRFLYVVAQALPA</sequence>
<evidence type="ECO:0000313" key="2">
    <source>
        <dbReference type="EMBL" id="QRW44258.1"/>
    </source>
</evidence>
<dbReference type="EMBL" id="MN318203">
    <property type="protein sequence ID" value="QRW44258.1"/>
    <property type="molecule type" value="Genomic_DNA"/>
</dbReference>
<feature type="transmembrane region" description="Helical" evidence="1">
    <location>
        <begin position="36"/>
        <end position="53"/>
    </location>
</feature>
<organism evidence="2 3">
    <name type="scientific">African swine fever virus</name>
    <name type="common">ASFV</name>
    <dbReference type="NCBI Taxonomy" id="10497"/>
    <lineage>
        <taxon>Viruses</taxon>
        <taxon>Varidnaviria</taxon>
        <taxon>Bamfordvirae</taxon>
        <taxon>Nucleocytoviricota</taxon>
        <taxon>Pokkesviricetes</taxon>
        <taxon>Asfuvirales</taxon>
        <taxon>Asfarviridae</taxon>
        <taxon>Asfivirus</taxon>
        <taxon>Asfivirus haemorrhagiae</taxon>
    </lineage>
</organism>